<organism evidence="1 2">
    <name type="scientific">Lyophyllum shimeji</name>
    <name type="common">Hon-shimeji</name>
    <name type="synonym">Tricholoma shimeji</name>
    <dbReference type="NCBI Taxonomy" id="47721"/>
    <lineage>
        <taxon>Eukaryota</taxon>
        <taxon>Fungi</taxon>
        <taxon>Dikarya</taxon>
        <taxon>Basidiomycota</taxon>
        <taxon>Agaricomycotina</taxon>
        <taxon>Agaricomycetes</taxon>
        <taxon>Agaricomycetidae</taxon>
        <taxon>Agaricales</taxon>
        <taxon>Tricholomatineae</taxon>
        <taxon>Lyophyllaceae</taxon>
        <taxon>Lyophyllum</taxon>
    </lineage>
</organism>
<reference evidence="1" key="1">
    <citation type="submission" date="2022-07" db="EMBL/GenBank/DDBJ databases">
        <title>The genome of Lyophyllum shimeji provides insight into the initial evolution of ectomycorrhizal fungal genome.</title>
        <authorList>
            <person name="Kobayashi Y."/>
            <person name="Shibata T."/>
            <person name="Hirakawa H."/>
            <person name="Shigenobu S."/>
            <person name="Nishiyama T."/>
            <person name="Yamada A."/>
            <person name="Hasebe M."/>
            <person name="Kawaguchi M."/>
        </authorList>
    </citation>
    <scope>NUCLEOTIDE SEQUENCE</scope>
    <source>
        <strain evidence="1">AT787</strain>
    </source>
</reference>
<dbReference type="AlphaFoldDB" id="A0A9P3PVJ7"/>
<protein>
    <submittedName>
        <fullName evidence="1">Uncharacterized protein</fullName>
    </submittedName>
</protein>
<accession>A0A9P3PVJ7</accession>
<evidence type="ECO:0000313" key="2">
    <source>
        <dbReference type="Proteomes" id="UP001063166"/>
    </source>
</evidence>
<evidence type="ECO:0000313" key="1">
    <source>
        <dbReference type="EMBL" id="GLB42349.1"/>
    </source>
</evidence>
<comment type="caution">
    <text evidence="1">The sequence shown here is derived from an EMBL/GenBank/DDBJ whole genome shotgun (WGS) entry which is preliminary data.</text>
</comment>
<dbReference type="EMBL" id="BRPK01000011">
    <property type="protein sequence ID" value="GLB42349.1"/>
    <property type="molecule type" value="Genomic_DNA"/>
</dbReference>
<gene>
    <name evidence="1" type="ORF">LshimejAT787_1103640</name>
</gene>
<dbReference type="OrthoDB" id="2748218at2759"/>
<dbReference type="Proteomes" id="UP001063166">
    <property type="component" value="Unassembled WGS sequence"/>
</dbReference>
<name>A0A9P3PVJ7_LYOSH</name>
<proteinExistence type="predicted"/>
<keyword evidence="2" id="KW-1185">Reference proteome</keyword>
<sequence length="130" mass="14462">MRVSCRVVSACWLVGSSPCRSDSAHSPDRPFSEPQVVQVCIKPKGESTVDGLFKFFAAQKDITTAIESIVLAHIKSPLPASVIVQGEGYTLHGFRKPWAYGKRVRFTWGSREVSAAEDKWVFLFDPGYVR</sequence>